<gene>
    <name evidence="1" type="ORF">HPB47_013959</name>
</gene>
<evidence type="ECO:0000313" key="2">
    <source>
        <dbReference type="Proteomes" id="UP000805193"/>
    </source>
</evidence>
<dbReference type="Proteomes" id="UP000805193">
    <property type="component" value="Unassembled WGS sequence"/>
</dbReference>
<protein>
    <submittedName>
        <fullName evidence="1">Uncharacterized protein</fullName>
    </submittedName>
</protein>
<accession>A0AC60QX59</accession>
<evidence type="ECO:0000313" key="1">
    <source>
        <dbReference type="EMBL" id="KAG0444294.1"/>
    </source>
</evidence>
<keyword evidence="2" id="KW-1185">Reference proteome</keyword>
<organism evidence="1 2">
    <name type="scientific">Ixodes persulcatus</name>
    <name type="common">Taiga tick</name>
    <dbReference type="NCBI Taxonomy" id="34615"/>
    <lineage>
        <taxon>Eukaryota</taxon>
        <taxon>Metazoa</taxon>
        <taxon>Ecdysozoa</taxon>
        <taxon>Arthropoda</taxon>
        <taxon>Chelicerata</taxon>
        <taxon>Arachnida</taxon>
        <taxon>Acari</taxon>
        <taxon>Parasitiformes</taxon>
        <taxon>Ixodida</taxon>
        <taxon>Ixodoidea</taxon>
        <taxon>Ixodidae</taxon>
        <taxon>Ixodinae</taxon>
        <taxon>Ixodes</taxon>
    </lineage>
</organism>
<dbReference type="EMBL" id="JABSTQ010002222">
    <property type="protein sequence ID" value="KAG0444294.1"/>
    <property type="molecule type" value="Genomic_DNA"/>
</dbReference>
<name>A0AC60QX59_IXOPE</name>
<sequence>MLYQYQTPCIDRYFAKDCRQLRKGWAPKEEAYIKKVMVNNFDPDHTVHLVRSTKPGHHRQLIWLFKSTDIVQAYCDCAAGTQMAPLTIQCTLTPRVSSSMLANC</sequence>
<reference evidence="1 2" key="1">
    <citation type="journal article" date="2020" name="Cell">
        <title>Large-Scale Comparative Analyses of Tick Genomes Elucidate Their Genetic Diversity and Vector Capacities.</title>
        <authorList>
            <consortium name="Tick Genome and Microbiome Consortium (TIGMIC)"/>
            <person name="Jia N."/>
            <person name="Wang J."/>
            <person name="Shi W."/>
            <person name="Du L."/>
            <person name="Sun Y."/>
            <person name="Zhan W."/>
            <person name="Jiang J.F."/>
            <person name="Wang Q."/>
            <person name="Zhang B."/>
            <person name="Ji P."/>
            <person name="Bell-Sakyi L."/>
            <person name="Cui X.M."/>
            <person name="Yuan T.T."/>
            <person name="Jiang B.G."/>
            <person name="Yang W.F."/>
            <person name="Lam T.T."/>
            <person name="Chang Q.C."/>
            <person name="Ding S.J."/>
            <person name="Wang X.J."/>
            <person name="Zhu J.G."/>
            <person name="Ruan X.D."/>
            <person name="Zhao L."/>
            <person name="Wei J.T."/>
            <person name="Ye R.Z."/>
            <person name="Que T.C."/>
            <person name="Du C.H."/>
            <person name="Zhou Y.H."/>
            <person name="Cheng J.X."/>
            <person name="Dai P.F."/>
            <person name="Guo W.B."/>
            <person name="Han X.H."/>
            <person name="Huang E.J."/>
            <person name="Li L.F."/>
            <person name="Wei W."/>
            <person name="Gao Y.C."/>
            <person name="Liu J.Z."/>
            <person name="Shao H.Z."/>
            <person name="Wang X."/>
            <person name="Wang C.C."/>
            <person name="Yang T.C."/>
            <person name="Huo Q.B."/>
            <person name="Li W."/>
            <person name="Chen H.Y."/>
            <person name="Chen S.E."/>
            <person name="Zhou L.G."/>
            <person name="Ni X.B."/>
            <person name="Tian J.H."/>
            <person name="Sheng Y."/>
            <person name="Liu T."/>
            <person name="Pan Y.S."/>
            <person name="Xia L.Y."/>
            <person name="Li J."/>
            <person name="Zhao F."/>
            <person name="Cao W.C."/>
        </authorList>
    </citation>
    <scope>NUCLEOTIDE SEQUENCE [LARGE SCALE GENOMIC DNA]</scope>
    <source>
        <strain evidence="1">Iper-2018</strain>
    </source>
</reference>
<proteinExistence type="predicted"/>
<comment type="caution">
    <text evidence="1">The sequence shown here is derived from an EMBL/GenBank/DDBJ whole genome shotgun (WGS) entry which is preliminary data.</text>
</comment>